<proteinExistence type="predicted"/>
<dbReference type="Gene3D" id="3.40.50.2300">
    <property type="match status" value="2"/>
</dbReference>
<evidence type="ECO:0000259" key="4">
    <source>
        <dbReference type="PROSITE" id="PS50932"/>
    </source>
</evidence>
<dbReference type="InterPro" id="IPR010982">
    <property type="entry name" value="Lambda_DNA-bd_dom_sf"/>
</dbReference>
<dbReference type="SMART" id="SM00354">
    <property type="entry name" value="HTH_LACI"/>
    <property type="match status" value="1"/>
</dbReference>
<keyword evidence="6" id="KW-1185">Reference proteome</keyword>
<evidence type="ECO:0000313" key="6">
    <source>
        <dbReference type="Proteomes" id="UP000295060"/>
    </source>
</evidence>
<dbReference type="EMBL" id="SODU01000003">
    <property type="protein sequence ID" value="TDW87142.1"/>
    <property type="molecule type" value="Genomic_DNA"/>
</dbReference>
<dbReference type="SUPFAM" id="SSF53822">
    <property type="entry name" value="Periplasmic binding protein-like I"/>
    <property type="match status" value="1"/>
</dbReference>
<dbReference type="PANTHER" id="PTHR30146:SF109">
    <property type="entry name" value="HTH-TYPE TRANSCRIPTIONAL REGULATOR GALS"/>
    <property type="match status" value="1"/>
</dbReference>
<keyword evidence="1" id="KW-0805">Transcription regulation</keyword>
<reference evidence="5 6" key="1">
    <citation type="submission" date="2019-03" db="EMBL/GenBank/DDBJ databases">
        <title>Genomic Encyclopedia of Type Strains, Phase III (KMG-III): the genomes of soil and plant-associated and newly described type strains.</title>
        <authorList>
            <person name="Whitman W."/>
        </authorList>
    </citation>
    <scope>NUCLEOTIDE SEQUENCE [LARGE SCALE GENOMIC DNA]</scope>
    <source>
        <strain evidence="5 6">VKMAc-2574</strain>
    </source>
</reference>
<dbReference type="PROSITE" id="PS50932">
    <property type="entry name" value="HTH_LACI_2"/>
    <property type="match status" value="1"/>
</dbReference>
<dbReference type="CDD" id="cd06267">
    <property type="entry name" value="PBP1_LacI_sugar_binding-like"/>
    <property type="match status" value="1"/>
</dbReference>
<sequence>MPSGPTGRPATIYDVAARAKLSIATVSRVLQGTGPVSAKARARVDQAAQELNYVPLRAARSLAVQRHEAHGLVLPDLAGPFYGDLLMGYERWAGEHGQSVVITVTHGNPDPRRTVMDLAGRVDGIVVHGNALDLPTVQGLRKAGVPVVLIAHPPVTGCDSVRSESAASAEQLTTRLLDHGRESLLFVGDPASSYDVSERYAGFAKAHELRGLQVPKPVRVPLTEEAGRTVAEKMLQATTRSGRRALGGAGGGGRALGEVGGRADGLVCANDELALAVLAMFGANGVGVPGEIVVTGWDDVMAARYVSPGLTTVRQPMAELGRVAAERLHERVTGARTRARNDVLATELVLRDSCGTSPGDAQQ</sequence>
<dbReference type="InterPro" id="IPR000843">
    <property type="entry name" value="HTH_LacI"/>
</dbReference>
<keyword evidence="2" id="KW-0238">DNA-binding</keyword>
<dbReference type="Gene3D" id="1.10.260.40">
    <property type="entry name" value="lambda repressor-like DNA-binding domains"/>
    <property type="match status" value="1"/>
</dbReference>
<dbReference type="PANTHER" id="PTHR30146">
    <property type="entry name" value="LACI-RELATED TRANSCRIPTIONAL REPRESSOR"/>
    <property type="match status" value="1"/>
</dbReference>
<comment type="caution">
    <text evidence="5">The sequence shown here is derived from an EMBL/GenBank/DDBJ whole genome shotgun (WGS) entry which is preliminary data.</text>
</comment>
<dbReference type="Pfam" id="PF00356">
    <property type="entry name" value="LacI"/>
    <property type="match status" value="1"/>
</dbReference>
<evidence type="ECO:0000313" key="5">
    <source>
        <dbReference type="EMBL" id="TDW87142.1"/>
    </source>
</evidence>
<dbReference type="Pfam" id="PF13377">
    <property type="entry name" value="Peripla_BP_3"/>
    <property type="match status" value="1"/>
</dbReference>
<evidence type="ECO:0000256" key="1">
    <source>
        <dbReference type="ARBA" id="ARBA00023015"/>
    </source>
</evidence>
<dbReference type="Proteomes" id="UP000295060">
    <property type="component" value="Unassembled WGS sequence"/>
</dbReference>
<protein>
    <submittedName>
        <fullName evidence="5">LacI family transcriptional regulator</fullName>
    </submittedName>
</protein>
<name>A0ABY2F998_9ACTN</name>
<evidence type="ECO:0000256" key="3">
    <source>
        <dbReference type="ARBA" id="ARBA00023163"/>
    </source>
</evidence>
<dbReference type="RefSeq" id="WP_134006938.1">
    <property type="nucleotide sequence ID" value="NZ_SODU01000003.1"/>
</dbReference>
<dbReference type="InterPro" id="IPR046335">
    <property type="entry name" value="LacI/GalR-like_sensor"/>
</dbReference>
<organism evidence="5 6">
    <name type="scientific">Kribbella pratensis</name>
    <dbReference type="NCBI Taxonomy" id="2512112"/>
    <lineage>
        <taxon>Bacteria</taxon>
        <taxon>Bacillati</taxon>
        <taxon>Actinomycetota</taxon>
        <taxon>Actinomycetes</taxon>
        <taxon>Propionibacteriales</taxon>
        <taxon>Kribbellaceae</taxon>
        <taxon>Kribbella</taxon>
    </lineage>
</organism>
<dbReference type="InterPro" id="IPR028082">
    <property type="entry name" value="Peripla_BP_I"/>
</dbReference>
<keyword evidence="3" id="KW-0804">Transcription</keyword>
<feature type="domain" description="HTH lacI-type" evidence="4">
    <location>
        <begin position="10"/>
        <end position="64"/>
    </location>
</feature>
<dbReference type="CDD" id="cd01392">
    <property type="entry name" value="HTH_LacI"/>
    <property type="match status" value="1"/>
</dbReference>
<gene>
    <name evidence="5" type="ORF">EV137_5214</name>
</gene>
<evidence type="ECO:0000256" key="2">
    <source>
        <dbReference type="ARBA" id="ARBA00023125"/>
    </source>
</evidence>
<dbReference type="SUPFAM" id="SSF47413">
    <property type="entry name" value="lambda repressor-like DNA-binding domains"/>
    <property type="match status" value="1"/>
</dbReference>
<accession>A0ABY2F998</accession>